<name>A0ABU3X137_9EURY</name>
<dbReference type="EMBL" id="WBKO01000001">
    <property type="protein sequence ID" value="MDV2481666.1"/>
    <property type="molecule type" value="Genomic_DNA"/>
</dbReference>
<proteinExistence type="predicted"/>
<sequence>MAYAIEPLSESNAHRWEGFITRSPEGTPFHRLKWRDTIEDAMKLKSRYFLILKDGKVAGICPFVEQSMNVFRGLNGIPRSDYNNIVLQESFDPDDVNEVLSLFSKRYSYLFFDTYDPALVEGIEYDNIQNEAGSNMLLDLNHNPPEAIWKDILSKDDRYKVTRFEKGGFTVREVSDGDAIEDFYRYYTENLNHINGYVLPRAYFQRIIDIFSPDEVRVAVLTNNGVFAGGNLALLDPLTKTAYFILLALNRNLPNKYSPTHYLSWEGINWAYENGYERISFGRERPDNPRVRGKQRFGAEPVPVHSRVVLLSKAASRLYRLKKAVQGSGQADEPSRGRVS</sequence>
<dbReference type="Gene3D" id="3.40.630.30">
    <property type="match status" value="1"/>
</dbReference>
<evidence type="ECO:0000259" key="1">
    <source>
        <dbReference type="Pfam" id="PF13480"/>
    </source>
</evidence>
<accession>A0ABU3X137</accession>
<keyword evidence="3" id="KW-1185">Reference proteome</keyword>
<dbReference type="InterPro" id="IPR050644">
    <property type="entry name" value="PG_Glycine_Bridge_Synth"/>
</dbReference>
<evidence type="ECO:0000313" key="3">
    <source>
        <dbReference type="Proteomes" id="UP001281203"/>
    </source>
</evidence>
<dbReference type="InterPro" id="IPR016181">
    <property type="entry name" value="Acyl_CoA_acyltransferase"/>
</dbReference>
<evidence type="ECO:0000313" key="2">
    <source>
        <dbReference type="EMBL" id="MDV2481666.1"/>
    </source>
</evidence>
<dbReference type="PANTHER" id="PTHR36174:SF1">
    <property type="entry name" value="LIPID II:GLYCINE GLYCYLTRANSFERASE"/>
    <property type="match status" value="1"/>
</dbReference>
<dbReference type="InterPro" id="IPR038740">
    <property type="entry name" value="BioF2-like_GNAT_dom"/>
</dbReference>
<reference evidence="2 3" key="1">
    <citation type="submission" date="2019-10" db="EMBL/GenBank/DDBJ databases">
        <title>Isolation and characterization of Methanoculleus sp. Wushi-C6 from a hot spring well.</title>
        <authorList>
            <person name="Chen S.-C."/>
            <person name="Lan Z.-H."/>
            <person name="You Y.-T."/>
            <person name="Lai M.-C."/>
        </authorList>
    </citation>
    <scope>NUCLEOTIDE SEQUENCE [LARGE SCALE GENOMIC DNA]</scope>
    <source>
        <strain evidence="2 3">Wushi-C6</strain>
    </source>
</reference>
<gene>
    <name evidence="2" type="ORF">F8E02_06540</name>
</gene>
<dbReference type="Pfam" id="PF13480">
    <property type="entry name" value="Acetyltransf_6"/>
    <property type="match status" value="1"/>
</dbReference>
<dbReference type="PANTHER" id="PTHR36174">
    <property type="entry name" value="LIPID II:GLYCINE GLYCYLTRANSFERASE"/>
    <property type="match status" value="1"/>
</dbReference>
<organism evidence="2 3">
    <name type="scientific">Methanoculleus caldifontis</name>
    <dbReference type="NCBI Taxonomy" id="2651577"/>
    <lineage>
        <taxon>Archaea</taxon>
        <taxon>Methanobacteriati</taxon>
        <taxon>Methanobacteriota</taxon>
        <taxon>Stenosarchaea group</taxon>
        <taxon>Methanomicrobia</taxon>
        <taxon>Methanomicrobiales</taxon>
        <taxon>Methanomicrobiaceae</taxon>
        <taxon>Methanoculleus</taxon>
    </lineage>
</organism>
<feature type="domain" description="BioF2-like acetyltransferase" evidence="1">
    <location>
        <begin position="156"/>
        <end position="284"/>
    </location>
</feature>
<dbReference type="SUPFAM" id="SSF55729">
    <property type="entry name" value="Acyl-CoA N-acyltransferases (Nat)"/>
    <property type="match status" value="1"/>
</dbReference>
<protein>
    <submittedName>
        <fullName evidence="2">GNAT family N-acetyltransferase</fullName>
    </submittedName>
</protein>
<dbReference type="Proteomes" id="UP001281203">
    <property type="component" value="Unassembled WGS sequence"/>
</dbReference>
<comment type="caution">
    <text evidence="2">The sequence shown here is derived from an EMBL/GenBank/DDBJ whole genome shotgun (WGS) entry which is preliminary data.</text>
</comment>